<dbReference type="EMBL" id="KK583198">
    <property type="protein sequence ID" value="KDO31451.1"/>
    <property type="molecule type" value="Genomic_DNA"/>
</dbReference>
<dbReference type="OMA" id="VMANDIK"/>
<gene>
    <name evidence="3" type="ORF">SPRG_04066</name>
</gene>
<name>A0A067CY36_SAPPC</name>
<evidence type="ECO:0000313" key="3">
    <source>
        <dbReference type="EMBL" id="KDO31451.1"/>
    </source>
</evidence>
<keyword evidence="1" id="KW-0175">Coiled coil</keyword>
<feature type="compositionally biased region" description="Low complexity" evidence="2">
    <location>
        <begin position="37"/>
        <end position="47"/>
    </location>
</feature>
<feature type="coiled-coil region" evidence="1">
    <location>
        <begin position="223"/>
        <end position="264"/>
    </location>
</feature>
<organism evidence="3 4">
    <name type="scientific">Saprolegnia parasitica (strain CBS 223.65)</name>
    <dbReference type="NCBI Taxonomy" id="695850"/>
    <lineage>
        <taxon>Eukaryota</taxon>
        <taxon>Sar</taxon>
        <taxon>Stramenopiles</taxon>
        <taxon>Oomycota</taxon>
        <taxon>Saprolegniomycetes</taxon>
        <taxon>Saprolegniales</taxon>
        <taxon>Saprolegniaceae</taxon>
        <taxon>Saprolegnia</taxon>
    </lineage>
</organism>
<evidence type="ECO:0000313" key="4">
    <source>
        <dbReference type="Proteomes" id="UP000030745"/>
    </source>
</evidence>
<accession>A0A067CY36</accession>
<feature type="compositionally biased region" description="Basic and acidic residues" evidence="2">
    <location>
        <begin position="22"/>
        <end position="33"/>
    </location>
</feature>
<dbReference type="KEGG" id="spar:SPRG_04066"/>
<keyword evidence="4" id="KW-1185">Reference proteome</keyword>
<evidence type="ECO:0000256" key="2">
    <source>
        <dbReference type="SAM" id="MobiDB-lite"/>
    </source>
</evidence>
<feature type="compositionally biased region" description="Low complexity" evidence="2">
    <location>
        <begin position="10"/>
        <end position="20"/>
    </location>
</feature>
<dbReference type="GeneID" id="24126539"/>
<proteinExistence type="predicted"/>
<dbReference type="AlphaFoldDB" id="A0A067CY36"/>
<evidence type="ECO:0000256" key="1">
    <source>
        <dbReference type="SAM" id="Coils"/>
    </source>
</evidence>
<dbReference type="OrthoDB" id="69934at2759"/>
<feature type="region of interest" description="Disordered" evidence="2">
    <location>
        <begin position="1"/>
        <end position="57"/>
    </location>
</feature>
<dbReference type="RefSeq" id="XP_012198046.1">
    <property type="nucleotide sequence ID" value="XM_012342656.1"/>
</dbReference>
<dbReference type="Proteomes" id="UP000030745">
    <property type="component" value="Unassembled WGS sequence"/>
</dbReference>
<reference evidence="3 4" key="1">
    <citation type="journal article" date="2013" name="PLoS Genet.">
        <title>Distinctive expansion of potential virulence genes in the genome of the oomycete fish pathogen Saprolegnia parasitica.</title>
        <authorList>
            <person name="Jiang R.H."/>
            <person name="de Bruijn I."/>
            <person name="Haas B.J."/>
            <person name="Belmonte R."/>
            <person name="Lobach L."/>
            <person name="Christie J."/>
            <person name="van den Ackerveken G."/>
            <person name="Bottin A."/>
            <person name="Bulone V."/>
            <person name="Diaz-Moreno S.M."/>
            <person name="Dumas B."/>
            <person name="Fan L."/>
            <person name="Gaulin E."/>
            <person name="Govers F."/>
            <person name="Grenville-Briggs L.J."/>
            <person name="Horner N.R."/>
            <person name="Levin J.Z."/>
            <person name="Mammella M."/>
            <person name="Meijer H.J."/>
            <person name="Morris P."/>
            <person name="Nusbaum C."/>
            <person name="Oome S."/>
            <person name="Phillips A.J."/>
            <person name="van Rooyen D."/>
            <person name="Rzeszutek E."/>
            <person name="Saraiva M."/>
            <person name="Secombes C.J."/>
            <person name="Seidl M.F."/>
            <person name="Snel B."/>
            <person name="Stassen J.H."/>
            <person name="Sykes S."/>
            <person name="Tripathy S."/>
            <person name="van den Berg H."/>
            <person name="Vega-Arreguin J.C."/>
            <person name="Wawra S."/>
            <person name="Young S.K."/>
            <person name="Zeng Q."/>
            <person name="Dieguez-Uribeondo J."/>
            <person name="Russ C."/>
            <person name="Tyler B.M."/>
            <person name="van West P."/>
        </authorList>
    </citation>
    <scope>NUCLEOTIDE SEQUENCE [LARGE SCALE GENOMIC DNA]</scope>
    <source>
        <strain evidence="3 4">CBS 223.65</strain>
    </source>
</reference>
<protein>
    <submittedName>
        <fullName evidence="3">Uncharacterized protein</fullName>
    </submittedName>
</protein>
<sequence>MSRGNRLDGDSSSDSDNNNDNNDDHHGLAKGSDELQLALAPAEPAPGDDARPPRNRSLRSKLATALAEIEEQRYLLEAAAANGQLLVEKYFVLEKERDALAARCGHLVRTASLDSDASHYQPRAVQKCVDLEQRLHAIEREKATCDDVIGKQDHEILYWRNKAMASYMHLEREHETNLSAKTHLSHATKKLQLERDECAIQVRDLTVRVADLAEREARWVMANDIKQQKIQRLEANVVDLEAAHAASEAARTALESRLQAAEQDASYMQCTMNGLKMSLAALEQEYYILLEKTTLAAPNKESEHPSEVTPLLPRKKTPLAPRKPCSPIAWAWETVCGAISSLVSDIVRFASRSFHAIRD</sequence>
<dbReference type="VEuPathDB" id="FungiDB:SPRG_04066"/>